<feature type="compositionally biased region" description="Basic residues" evidence="1">
    <location>
        <begin position="1"/>
        <end position="12"/>
    </location>
</feature>
<organism evidence="2 3">
    <name type="scientific">Ranatra chinensis</name>
    <dbReference type="NCBI Taxonomy" id="642074"/>
    <lineage>
        <taxon>Eukaryota</taxon>
        <taxon>Metazoa</taxon>
        <taxon>Ecdysozoa</taxon>
        <taxon>Arthropoda</taxon>
        <taxon>Hexapoda</taxon>
        <taxon>Insecta</taxon>
        <taxon>Pterygota</taxon>
        <taxon>Neoptera</taxon>
        <taxon>Paraneoptera</taxon>
        <taxon>Hemiptera</taxon>
        <taxon>Heteroptera</taxon>
        <taxon>Panheteroptera</taxon>
        <taxon>Nepomorpha</taxon>
        <taxon>Nepidae</taxon>
        <taxon>Ranatrinae</taxon>
        <taxon>Ranatra</taxon>
    </lineage>
</organism>
<dbReference type="Proteomes" id="UP001558652">
    <property type="component" value="Unassembled WGS sequence"/>
</dbReference>
<dbReference type="EMBL" id="JBFDAA010000011">
    <property type="protein sequence ID" value="KAL1123689.1"/>
    <property type="molecule type" value="Genomic_DNA"/>
</dbReference>
<evidence type="ECO:0000313" key="2">
    <source>
        <dbReference type="EMBL" id="KAL1123689.1"/>
    </source>
</evidence>
<proteinExistence type="predicted"/>
<sequence>MASKRRNMFHKNKTQETTEKEILPDSKKADSDSQSHAFRTKVFKKPRPCNLCHQPILNQGSSCRGENEWTVTRNSNHDEDHISPVNVAINPQMGRWVGSVHEIKQRAQDAPSGYRFLYLDESRDWGALYSGAGRNVKEKVSDISLTMLEAFSVRLLELDAESP</sequence>
<protein>
    <submittedName>
        <fullName evidence="2">Uncharacterized protein</fullName>
    </submittedName>
</protein>
<dbReference type="AlphaFoldDB" id="A0ABD0YWY4"/>
<accession>A0ABD0YWY4</accession>
<comment type="caution">
    <text evidence="2">The sequence shown here is derived from an EMBL/GenBank/DDBJ whole genome shotgun (WGS) entry which is preliminary data.</text>
</comment>
<dbReference type="SUPFAM" id="SSF57889">
    <property type="entry name" value="Cysteine-rich domain"/>
    <property type="match status" value="1"/>
</dbReference>
<dbReference type="InterPro" id="IPR046349">
    <property type="entry name" value="C1-like_sf"/>
</dbReference>
<evidence type="ECO:0000313" key="3">
    <source>
        <dbReference type="Proteomes" id="UP001558652"/>
    </source>
</evidence>
<keyword evidence="3" id="KW-1185">Reference proteome</keyword>
<feature type="compositionally biased region" description="Basic and acidic residues" evidence="1">
    <location>
        <begin position="13"/>
        <end position="33"/>
    </location>
</feature>
<name>A0ABD0YWY4_9HEMI</name>
<gene>
    <name evidence="2" type="ORF">AAG570_001462</name>
</gene>
<feature type="region of interest" description="Disordered" evidence="1">
    <location>
        <begin position="1"/>
        <end position="36"/>
    </location>
</feature>
<reference evidence="2 3" key="1">
    <citation type="submission" date="2024-07" db="EMBL/GenBank/DDBJ databases">
        <title>Chromosome-level genome assembly of the water stick insect Ranatra chinensis (Heteroptera: Nepidae).</title>
        <authorList>
            <person name="Liu X."/>
        </authorList>
    </citation>
    <scope>NUCLEOTIDE SEQUENCE [LARGE SCALE GENOMIC DNA]</scope>
    <source>
        <strain evidence="2">Cailab_2021Rc</strain>
        <tissue evidence="2">Muscle</tissue>
    </source>
</reference>
<evidence type="ECO:0000256" key="1">
    <source>
        <dbReference type="SAM" id="MobiDB-lite"/>
    </source>
</evidence>